<dbReference type="AlphaFoldDB" id="H0G5D2"/>
<accession>H0G5D2</accession>
<name>H0G5D2_RHIML</name>
<sequence length="44" mass="5025">MFIAPRYFATVRLAISTPVFLRTSTLSSSENTAELQMIYLKQLD</sequence>
<proteinExistence type="predicted"/>
<evidence type="ECO:0000313" key="2">
    <source>
        <dbReference type="Proteomes" id="UP000004038"/>
    </source>
</evidence>
<protein>
    <submittedName>
        <fullName evidence="1">Uncharacterized protein</fullName>
    </submittedName>
</protein>
<dbReference type="PATRIC" id="fig|1107881.3.peg.4763"/>
<evidence type="ECO:0000313" key="1">
    <source>
        <dbReference type="EMBL" id="EHK75462.1"/>
    </source>
</evidence>
<dbReference type="EMBL" id="AGVV01000058">
    <property type="protein sequence ID" value="EHK75462.1"/>
    <property type="molecule type" value="Genomic_DNA"/>
</dbReference>
<dbReference type="Proteomes" id="UP000004038">
    <property type="component" value="Unassembled WGS sequence"/>
</dbReference>
<reference evidence="1 2" key="1">
    <citation type="journal article" date="2012" name="J. Bacteriol.">
        <title>Draft Genome Sequence of Sinorhizobium meliloti CCNWSX0020, a Nitrogen-Fixing Symbiont with Copper Tolerance Capability Isolated from Lead-Zinc Mine Tailings.</title>
        <authorList>
            <person name="Li Z."/>
            <person name="Ma Z."/>
            <person name="Hao X."/>
            <person name="Wei G."/>
        </authorList>
    </citation>
    <scope>NUCLEOTIDE SEQUENCE [LARGE SCALE GENOMIC DNA]</scope>
    <source>
        <strain evidence="1 2">CCNWSX0020</strain>
    </source>
</reference>
<organism evidence="1 2">
    <name type="scientific">Sinorhizobium meliloti CCNWSX0020</name>
    <dbReference type="NCBI Taxonomy" id="1107881"/>
    <lineage>
        <taxon>Bacteria</taxon>
        <taxon>Pseudomonadati</taxon>
        <taxon>Pseudomonadota</taxon>
        <taxon>Alphaproteobacteria</taxon>
        <taxon>Hyphomicrobiales</taxon>
        <taxon>Rhizobiaceae</taxon>
        <taxon>Sinorhizobium/Ensifer group</taxon>
        <taxon>Sinorhizobium</taxon>
    </lineage>
</organism>
<gene>
    <name evidence="1" type="ORF">SM0020_23472</name>
</gene>